<proteinExistence type="predicted"/>
<comment type="caution">
    <text evidence="1">The sequence shown here is derived from an EMBL/GenBank/DDBJ whole genome shotgun (WGS) entry which is preliminary data.</text>
</comment>
<organism evidence="1 2">
    <name type="scientific">Pleurotus cornucopiae</name>
    <name type="common">Cornucopia mushroom</name>
    <dbReference type="NCBI Taxonomy" id="5321"/>
    <lineage>
        <taxon>Eukaryota</taxon>
        <taxon>Fungi</taxon>
        <taxon>Dikarya</taxon>
        <taxon>Basidiomycota</taxon>
        <taxon>Agaricomycotina</taxon>
        <taxon>Agaricomycetes</taxon>
        <taxon>Agaricomycetidae</taxon>
        <taxon>Agaricales</taxon>
        <taxon>Pleurotineae</taxon>
        <taxon>Pleurotaceae</taxon>
        <taxon>Pleurotus</taxon>
    </lineage>
</organism>
<reference evidence="1 2" key="1">
    <citation type="journal article" date="2021" name="Appl. Environ. Microbiol.">
        <title>Genetic linkage and physical mapping for an oyster mushroom Pleurotus cornucopiae and QTL analysis for the trait cap color.</title>
        <authorList>
            <person name="Zhang Y."/>
            <person name="Gao W."/>
            <person name="Sonnenberg A."/>
            <person name="Chen Q."/>
            <person name="Zhang J."/>
            <person name="Huang C."/>
        </authorList>
    </citation>
    <scope>NUCLEOTIDE SEQUENCE [LARGE SCALE GENOMIC DNA]</scope>
    <source>
        <strain evidence="1">CCMSSC00406</strain>
    </source>
</reference>
<dbReference type="EMBL" id="WQMT02000009">
    <property type="protein sequence ID" value="KAG9219239.1"/>
    <property type="molecule type" value="Genomic_DNA"/>
</dbReference>
<gene>
    <name evidence="1" type="ORF">CCMSSC00406_0001649</name>
</gene>
<name>A0ACB7IM45_PLECO</name>
<evidence type="ECO:0000313" key="1">
    <source>
        <dbReference type="EMBL" id="KAG9219239.1"/>
    </source>
</evidence>
<dbReference type="Proteomes" id="UP000824881">
    <property type="component" value="Unassembled WGS sequence"/>
</dbReference>
<accession>A0ACB7IM45</accession>
<protein>
    <submittedName>
        <fullName evidence="1">Uncharacterized protein</fullName>
    </submittedName>
</protein>
<keyword evidence="2" id="KW-1185">Reference proteome</keyword>
<sequence>MLPSPSSSPAAPHRGQRETLHNQTNTYACSTPTSKRQIKADFSLPTPPKFDDASKRVRSSDGPSSRKRIRLSLHTDALSEESEGESVDGDVKMEGIEMLRFRARTSVPYCRNWQARISSHTFGRGLPQPNTRRILRSFVSSNKADLFKCEARETGYALTIPYGCAYSHGAKHGGEPLLAVSTEAGSVHVLNTRNRSDWESESSRITIHAHENGIFDVKWNKLDTLLATASGDQSTRILCPHTSSCLHTLLGHSSTVKCVAWDPNHQDLLSTGGRDGSICLWDLRVAESRNGDILSPIFKIDNAQRDANERKPRGRKPKMQPILPSITSILYPESEPYQLISSGSADGKLKYWDLRQCHAPDSPDSKHPAMQYLCSSPSDPTTSHGSGRSRGITSIAEGHGPSAGIVFAVGTDSRIHTYTLPSLTPQLTNYTKETMSTTSFYIRTAISPCGRWLACGGTGPKGKAFLYDVGNAARPSQLQSTVEGVELTGQLGEVGAVDWAEDMLATCADDGTVRVWRANLEVERQCREQPEEKHWDWCWAE</sequence>
<evidence type="ECO:0000313" key="2">
    <source>
        <dbReference type="Proteomes" id="UP000824881"/>
    </source>
</evidence>